<name>A0A1F5SR04_9BACT</name>
<organism evidence="2 3">
    <name type="scientific">Candidatus Falkowbacteria bacterium RIFOXYA2_FULL_47_9</name>
    <dbReference type="NCBI Taxonomy" id="1797995"/>
    <lineage>
        <taxon>Bacteria</taxon>
        <taxon>Candidatus Falkowiibacteriota</taxon>
    </lineage>
</organism>
<evidence type="ECO:0000313" key="3">
    <source>
        <dbReference type="Proteomes" id="UP000178925"/>
    </source>
</evidence>
<keyword evidence="1" id="KW-0472">Membrane</keyword>
<evidence type="ECO:0000313" key="2">
    <source>
        <dbReference type="EMBL" id="OGF28611.1"/>
    </source>
</evidence>
<proteinExistence type="predicted"/>
<dbReference type="Proteomes" id="UP000178925">
    <property type="component" value="Unassembled WGS sequence"/>
</dbReference>
<dbReference type="STRING" id="1797995.A2242_04700"/>
<protein>
    <submittedName>
        <fullName evidence="2">Uncharacterized protein</fullName>
    </submittedName>
</protein>
<accession>A0A1F5SR04</accession>
<keyword evidence="1" id="KW-0812">Transmembrane</keyword>
<reference evidence="2 3" key="1">
    <citation type="journal article" date="2016" name="Nat. Commun.">
        <title>Thousands of microbial genomes shed light on interconnected biogeochemical processes in an aquifer system.</title>
        <authorList>
            <person name="Anantharaman K."/>
            <person name="Brown C.T."/>
            <person name="Hug L.A."/>
            <person name="Sharon I."/>
            <person name="Castelle C.J."/>
            <person name="Probst A.J."/>
            <person name="Thomas B.C."/>
            <person name="Singh A."/>
            <person name="Wilkins M.J."/>
            <person name="Karaoz U."/>
            <person name="Brodie E.L."/>
            <person name="Williams K.H."/>
            <person name="Hubbard S.S."/>
            <person name="Banfield J.F."/>
        </authorList>
    </citation>
    <scope>NUCLEOTIDE SEQUENCE [LARGE SCALE GENOMIC DNA]</scope>
</reference>
<evidence type="ECO:0000256" key="1">
    <source>
        <dbReference type="SAM" id="Phobius"/>
    </source>
</evidence>
<feature type="transmembrane region" description="Helical" evidence="1">
    <location>
        <begin position="12"/>
        <end position="36"/>
    </location>
</feature>
<gene>
    <name evidence="2" type="ORF">A2242_04700</name>
</gene>
<comment type="caution">
    <text evidence="2">The sequence shown here is derived from an EMBL/GenBank/DDBJ whole genome shotgun (WGS) entry which is preliminary data.</text>
</comment>
<dbReference type="AlphaFoldDB" id="A0A1F5SR04"/>
<sequence>MLTLKRIQPKKMALYIVMLVLLFGVSVFLIYVNFFAGGGSTATAPVVKNAGSATAGDAALYQEHELDFLQDAKFQALRNFGKPVTVESGRSSNPFSLP</sequence>
<keyword evidence="1" id="KW-1133">Transmembrane helix</keyword>
<dbReference type="EMBL" id="MFGC01000008">
    <property type="protein sequence ID" value="OGF28611.1"/>
    <property type="molecule type" value="Genomic_DNA"/>
</dbReference>